<dbReference type="Gene3D" id="1.25.40.20">
    <property type="entry name" value="Ankyrin repeat-containing domain"/>
    <property type="match status" value="5"/>
</dbReference>
<comment type="caution">
    <text evidence="5">The sequence shown here is derived from an EMBL/GenBank/DDBJ whole genome shotgun (WGS) entry which is preliminary data.</text>
</comment>
<feature type="repeat" description="ANK" evidence="3">
    <location>
        <begin position="1133"/>
        <end position="1165"/>
    </location>
</feature>
<name>A0A8H5ALI9_FUSOX</name>
<keyword evidence="1" id="KW-0677">Repeat</keyword>
<dbReference type="SMART" id="SM00248">
    <property type="entry name" value="ANK"/>
    <property type="match status" value="20"/>
</dbReference>
<sequence length="1189" mass="129932">MPQTLKIPPARWKAQRGHITELYVNQDKTLDEVIQIMAKSGFHATKPQYIPKVNVNWKLQKNYTKKKWQHARALVTKRQAERKLTELSIGGKVISEKKRKKGLRRYRASQIEEDCKRNVPEYRNLLIHRVHEVVGTSTCGVVALTPPSSNSMVVLINGLPWLNFRESFNDLIKSRPPLFSPNQQSGSLDILELASPLLSDVYVNGEVATRSLPLLEPHKLVSDLVSEYLDITRQRLFEQVPILETSLISLRQQEPLWLQIFNSLVFLCSNNLMGLEESSYELLQIAISSGFLLNMKRLLTIKGPSVEIFGRHLLFMALGVEESEGIELMRFLLGSGFSPDSIDPYTRRSALYQAVKLKNRDAVHLLLTFGADPDAKVEGTEGDTLDSPVNCAIDLPDNGVIAKTLIDFGANINSGSPETPFQAVRKRNSALTRHMLKAGADPKRLLGGGLSLIYSAIYRHDWSLVNLLIEAGVNSDLLVEELQDADLEFLKRELTRCLAGPFCTPIQLAVLRGNGNIVKRLIEGGAAMDKLIEPEMLENVGQRMPFVGVLTPLQMSIQKNQGEITKMFLNAGAAIDFRHPSTATALQMACFLPIRHQRKSQLIEALLDRGADVNALPGEEGGKTAMLAAAESGDYDLLKLLWRKGSNPFASVATKNGLSVFEAALKSGSAELVTDVYSWNWGVTVLDAGSFTIAEEDATSMICESIWSGDKRTFDLLMERFVESELDCPQHGYPTPLWLALHEDNYYMAQHLIKAGAAPNQPSLTMWRKKGCFGHIISEMPLQQAIRRVDSRFIEILVDKGADIHCLIDGSQTPLFISLRRKYESAAVILLSKGASPNAMDILGEETALGLALNQGASLSTIQSLIHYGADINKPSKWGTPLQQVAREGFLSHALQRCQLLLTAGADVNASTGRTAPQLAVDSNRLELAELLIDRGADINASEAGMTALETATKNNNTYLAKLLVKAGADVNISTTGTSVLQLAMSKKNAELVKRFLENGANVNDSEIRETALQTAADLGNLELVKHLIGRAANTAATHGNIEIVKDHVKRGASINEEASLHYKARALRHAVVNDHTQIAISLIENGASVNENSGYCGGATMLQLAAAYGNYQIVTCLVENGAAVNAAPATVRGATALQYAAIVGDIKMAIFLLENGAHVNAKGADVDGRTALEGAAEHGRLDIVVCRG</sequence>
<dbReference type="SUPFAM" id="SSF48403">
    <property type="entry name" value="Ankyrin repeat"/>
    <property type="match status" value="3"/>
</dbReference>
<dbReference type="PANTHER" id="PTHR24123:SF33">
    <property type="entry name" value="PROTEIN HOS4"/>
    <property type="match status" value="1"/>
</dbReference>
<reference evidence="5" key="1">
    <citation type="submission" date="2020-02" db="EMBL/GenBank/DDBJ databases">
        <title>Identification and distribution of gene clusters putatively required for synthesis of sphingolipid metabolism inhibitors in phylogenetically diverse species of the filamentous fungus Fusarium.</title>
        <authorList>
            <person name="Kim H.-S."/>
            <person name="Busman M."/>
            <person name="Brown D.W."/>
            <person name="Divon H."/>
            <person name="Uhlig S."/>
            <person name="Proctor R.H."/>
        </authorList>
    </citation>
    <scope>NUCLEOTIDE SEQUENCE [LARGE SCALE GENOMIC DNA]</scope>
    <source>
        <strain evidence="5">NRRL 39464</strain>
    </source>
</reference>
<evidence type="ECO:0000256" key="3">
    <source>
        <dbReference type="PROSITE-ProRule" id="PRU00023"/>
    </source>
</evidence>
<evidence type="ECO:0000313" key="6">
    <source>
        <dbReference type="Proteomes" id="UP000558688"/>
    </source>
</evidence>
<evidence type="ECO:0000256" key="2">
    <source>
        <dbReference type="ARBA" id="ARBA00023043"/>
    </source>
</evidence>
<dbReference type="Pfam" id="PF14420">
    <property type="entry name" value="Clr5"/>
    <property type="match status" value="1"/>
</dbReference>
<feature type="repeat" description="ANK" evidence="3">
    <location>
        <begin position="1098"/>
        <end position="1130"/>
    </location>
</feature>
<dbReference type="PANTHER" id="PTHR24123">
    <property type="entry name" value="ANKYRIN REPEAT-CONTAINING"/>
    <property type="match status" value="1"/>
</dbReference>
<dbReference type="AlphaFoldDB" id="A0A8H5ALI9"/>
<dbReference type="PROSITE" id="PS50088">
    <property type="entry name" value="ANK_REPEAT"/>
    <property type="match status" value="6"/>
</dbReference>
<feature type="repeat" description="ANK" evidence="3">
    <location>
        <begin position="976"/>
        <end position="1008"/>
    </location>
</feature>
<dbReference type="InterPro" id="IPR036770">
    <property type="entry name" value="Ankyrin_rpt-contain_sf"/>
</dbReference>
<feature type="repeat" description="ANK" evidence="3">
    <location>
        <begin position="944"/>
        <end position="976"/>
    </location>
</feature>
<proteinExistence type="predicted"/>
<dbReference type="Proteomes" id="UP000558688">
    <property type="component" value="Unassembled WGS sequence"/>
</dbReference>
<dbReference type="Pfam" id="PF12796">
    <property type="entry name" value="Ank_2"/>
    <property type="match status" value="3"/>
</dbReference>
<accession>A0A8H5ALI9</accession>
<organism evidence="5 6">
    <name type="scientific">Fusarium oxysporum</name>
    <name type="common">Fusarium vascular wilt</name>
    <dbReference type="NCBI Taxonomy" id="5507"/>
    <lineage>
        <taxon>Eukaryota</taxon>
        <taxon>Fungi</taxon>
        <taxon>Dikarya</taxon>
        <taxon>Ascomycota</taxon>
        <taxon>Pezizomycotina</taxon>
        <taxon>Sordariomycetes</taxon>
        <taxon>Hypocreomycetidae</taxon>
        <taxon>Hypocreales</taxon>
        <taxon>Nectriaceae</taxon>
        <taxon>Fusarium</taxon>
        <taxon>Fusarium oxysporum species complex</taxon>
    </lineage>
</organism>
<keyword evidence="2 3" id="KW-0040">ANK repeat</keyword>
<gene>
    <name evidence="5" type="ORF">FOXYS1_1753</name>
</gene>
<evidence type="ECO:0000256" key="1">
    <source>
        <dbReference type="ARBA" id="ARBA00022737"/>
    </source>
</evidence>
<dbReference type="InterPro" id="IPR025676">
    <property type="entry name" value="Clr5_dom"/>
</dbReference>
<evidence type="ECO:0000313" key="5">
    <source>
        <dbReference type="EMBL" id="KAF5267374.1"/>
    </source>
</evidence>
<dbReference type="EMBL" id="JAAFOW010000262">
    <property type="protein sequence ID" value="KAF5267374.1"/>
    <property type="molecule type" value="Genomic_DNA"/>
</dbReference>
<feature type="domain" description="Clr5" evidence="4">
    <location>
        <begin position="9"/>
        <end position="61"/>
    </location>
</feature>
<dbReference type="InterPro" id="IPR051165">
    <property type="entry name" value="Multifunctional_ANK_Repeat"/>
</dbReference>
<dbReference type="InterPro" id="IPR002110">
    <property type="entry name" value="Ankyrin_rpt"/>
</dbReference>
<dbReference type="PROSITE" id="PS50297">
    <property type="entry name" value="ANK_REP_REGION"/>
    <property type="match status" value="5"/>
</dbReference>
<protein>
    <recommendedName>
        <fullName evidence="4">Clr5 domain-containing protein</fullName>
    </recommendedName>
</protein>
<feature type="repeat" description="ANK" evidence="3">
    <location>
        <begin position="912"/>
        <end position="944"/>
    </location>
</feature>
<evidence type="ECO:0000259" key="4">
    <source>
        <dbReference type="Pfam" id="PF14420"/>
    </source>
</evidence>
<feature type="repeat" description="ANK" evidence="3">
    <location>
        <begin position="346"/>
        <end position="378"/>
    </location>
</feature>